<dbReference type="Proteomes" id="UP000011116">
    <property type="component" value="Chromosome 5H"/>
</dbReference>
<dbReference type="Gramene" id="HORVU.MOREX.r3.5HG0441230.1">
    <property type="protein sequence ID" value="HORVU.MOREX.r3.5HG0441230.1"/>
    <property type="gene ID" value="HORVU.MOREX.r3.5HG0441230"/>
</dbReference>
<evidence type="ECO:0000313" key="6">
    <source>
        <dbReference type="Proteomes" id="UP000011116"/>
    </source>
</evidence>
<protein>
    <submittedName>
        <fullName evidence="3">Predicted protein</fullName>
    </submittedName>
</protein>
<dbReference type="InterPro" id="IPR046533">
    <property type="entry name" value="DUF6598"/>
</dbReference>
<dbReference type="EMBL" id="AK368761">
    <property type="protein sequence ID" value="BAJ99964.1"/>
    <property type="molecule type" value="mRNA"/>
</dbReference>
<gene>
    <name evidence="5" type="primary">LOC123396594</name>
</gene>
<reference evidence="5" key="3">
    <citation type="submission" date="2020-10" db="EMBL/GenBank/DDBJ databases">
        <authorList>
            <person name="Scholz U."/>
            <person name="Mascher M."/>
            <person name="Fiebig A."/>
        </authorList>
    </citation>
    <scope>NUCLEOTIDE SEQUENCE [LARGE SCALE GENOMIC DNA]</scope>
    <source>
        <strain evidence="5">cv. Morex</strain>
    </source>
</reference>
<dbReference type="GeneID" id="123396594"/>
<accession>F2CSM8</accession>
<dbReference type="EnsemblPlants" id="HORVU.MOREX.r3.5HG0441230.1">
    <property type="protein sequence ID" value="HORVU.MOREX.r3.5HG0441230.1"/>
    <property type="gene ID" value="HORVU.MOREX.r3.5HG0441230"/>
</dbReference>
<reference evidence="6" key="2">
    <citation type="journal article" date="2012" name="Nature">
        <title>A physical, genetic and functional sequence assembly of the barley genome.</title>
        <authorList>
            <consortium name="The International Barley Genome Sequencing Consortium"/>
            <person name="Mayer K.F."/>
            <person name="Waugh R."/>
            <person name="Brown J.W."/>
            <person name="Schulman A."/>
            <person name="Langridge P."/>
            <person name="Platzer M."/>
            <person name="Fincher G.B."/>
            <person name="Muehlbauer G.J."/>
            <person name="Sato K."/>
            <person name="Close T.J."/>
            <person name="Wise R.P."/>
            <person name="Stein N."/>
        </authorList>
    </citation>
    <scope>NUCLEOTIDE SEQUENCE [LARGE SCALE GENOMIC DNA]</scope>
    <source>
        <strain evidence="6">cv. Morex</strain>
    </source>
</reference>
<sequence length="405" mass="45524">MYWRRLLAPLAARSGRFPPQLLRTTLRTRPSPPPATKRTTTHGRSATKRTTTHGRSATTKRRMNTKRVGKYCPFTVDNFPRVSSDDDEQTVAVYMNPEISIRGPRPLRRFPAFKPESRHSCDLEYRLADESEISFSNVGTVDCSHKGHCRSMDMVQFIDLKIAGYQHAQPGCAKIFGFFAARDRVEPLRNYVYRREIENHEAVTVKPKMGMARLSLTSPARGIGIRSRVLFEFKLCICTEDPPEDGPKGDLLIEGCTEISTMYTTKSSIQNRRLYGDKCSLDVKFAALVNAVQAFVDVEILRAPDCGLNLNLYAKTSGYNDVICLYQGVAEAGCKISSVVAVVIRSCVYLRIEGTPKDDGLSQKLLPCGAWEDSFDTCYHGIVDKVVNLDEFTTILVKITWRTLD</sequence>
<dbReference type="RefSeq" id="XP_044947422.1">
    <property type="nucleotide sequence ID" value="XM_045091487.1"/>
</dbReference>
<evidence type="ECO:0000313" key="3">
    <source>
        <dbReference type="EMBL" id="BAJ85849.1"/>
    </source>
</evidence>
<evidence type="ECO:0000313" key="5">
    <source>
        <dbReference type="EnsemblPlants" id="HORVU.MOREX.r3.5HG0441230.1"/>
    </source>
</evidence>
<dbReference type="PANTHER" id="PTHR33065">
    <property type="entry name" value="OS07G0486400 PROTEIN"/>
    <property type="match status" value="1"/>
</dbReference>
<organism evidence="3">
    <name type="scientific">Hordeum vulgare subsp. vulgare</name>
    <name type="common">Domesticated barley</name>
    <dbReference type="NCBI Taxonomy" id="112509"/>
    <lineage>
        <taxon>Eukaryota</taxon>
        <taxon>Viridiplantae</taxon>
        <taxon>Streptophyta</taxon>
        <taxon>Embryophyta</taxon>
        <taxon>Tracheophyta</taxon>
        <taxon>Spermatophyta</taxon>
        <taxon>Magnoliopsida</taxon>
        <taxon>Liliopsida</taxon>
        <taxon>Poales</taxon>
        <taxon>Poaceae</taxon>
        <taxon>BOP clade</taxon>
        <taxon>Pooideae</taxon>
        <taxon>Triticodae</taxon>
        <taxon>Triticeae</taxon>
        <taxon>Hordeinae</taxon>
        <taxon>Hordeum</taxon>
    </lineage>
</organism>
<keyword evidence="6" id="KW-1185">Reference proteome</keyword>
<feature type="region of interest" description="Disordered" evidence="1">
    <location>
        <begin position="18"/>
        <end position="62"/>
    </location>
</feature>
<evidence type="ECO:0000256" key="1">
    <source>
        <dbReference type="SAM" id="MobiDB-lite"/>
    </source>
</evidence>
<dbReference type="Gramene" id="HORVU.MOREX.r2.5HG0365280.1">
    <property type="protein sequence ID" value="HORVU.MOREX.r2.5HG0365280.1"/>
    <property type="gene ID" value="HORVU.MOREX.r2.5HG0365280"/>
</dbReference>
<reference evidence="5" key="4">
    <citation type="submission" date="2022-01" db="UniProtKB">
        <authorList>
            <consortium name="EnsemblPlants"/>
        </authorList>
    </citation>
    <scope>IDENTIFICATION</scope>
    <source>
        <strain evidence="5">subsp. vulgare</strain>
    </source>
</reference>
<reference evidence="3" key="1">
    <citation type="journal article" date="2011" name="Plant Physiol.">
        <title>Comprehensive sequence analysis of 24,783 barley full-length cDNAs derived from 12 clone libraries.</title>
        <authorList>
            <person name="Matsumoto T."/>
            <person name="Tanaka T."/>
            <person name="Sakai H."/>
            <person name="Amano N."/>
            <person name="Kanamori H."/>
            <person name="Kurita K."/>
            <person name="Kikuta A."/>
            <person name="Kamiya K."/>
            <person name="Yamamoto M."/>
            <person name="Ikawa H."/>
            <person name="Fujii N."/>
            <person name="Hori K."/>
            <person name="Itoh T."/>
            <person name="Sato K."/>
        </authorList>
    </citation>
    <scope>NUCLEOTIDE SEQUENCE</scope>
    <source>
        <tissue evidence="3">Shoot</tissue>
        <tissue evidence="4">Shoot and root</tissue>
    </source>
</reference>
<dbReference type="EMBL" id="AK354630">
    <property type="protein sequence ID" value="BAJ85849.1"/>
    <property type="molecule type" value="mRNA"/>
</dbReference>
<proteinExistence type="evidence at transcript level"/>
<dbReference type="Pfam" id="PF20241">
    <property type="entry name" value="DUF6598"/>
    <property type="match status" value="1"/>
</dbReference>
<dbReference type="PANTHER" id="PTHR33065:SF133">
    <property type="entry name" value="DUF6598 DOMAIN-CONTAINING PROTEIN"/>
    <property type="match status" value="1"/>
</dbReference>
<feature type="compositionally biased region" description="Basic residues" evidence="1">
    <location>
        <begin position="39"/>
        <end position="62"/>
    </location>
</feature>
<name>F2CSM8_HORVV</name>
<evidence type="ECO:0000313" key="4">
    <source>
        <dbReference type="EMBL" id="BAJ99964.1"/>
    </source>
</evidence>
<feature type="compositionally biased region" description="Low complexity" evidence="1">
    <location>
        <begin position="18"/>
        <end position="29"/>
    </location>
</feature>
<feature type="domain" description="DUF6598" evidence="2">
    <location>
        <begin position="154"/>
        <end position="390"/>
    </location>
</feature>
<evidence type="ECO:0000259" key="2">
    <source>
        <dbReference type="Pfam" id="PF20241"/>
    </source>
</evidence>
<dbReference type="AlphaFoldDB" id="F2CSM8"/>